<dbReference type="Gene3D" id="2.20.110.10">
    <property type="entry name" value="Histone H3 K4-specific methyltransferase SET7/9 N-terminal domain"/>
    <property type="match status" value="1"/>
</dbReference>
<sequence length="549" mass="60085">MTSLKKIGIAAAALYLSVNIAYAQPTAQAQYNEYKKLQRATERAFAVPAPSGSTNGYKPATQTATASSSSSQRSSTGAIYTPSAKTNVYADDRVMKRNAAIDTKNAARLAAYEEKENKLEKLINDSGLERTGENYNTFIEFALAAGFDYYGASRILGGSPEGYDANRRREKGITTAFYQGSTKSICEGDCTETLTLADGAGTYVGNTKQGLPHGKGLLSLKNGDKHEGNFDMGVLSGNVKITMANGDFYEGGYKHNMLNGQGKLVYADGEGDEGVFKDNKIYSGTVTQKRKLFTHTGSWTAGKETGVHTYKFADGRVKTVDFDDKSIYRKIYTNGTEYEGEPISTTAPYRGKMTFENKATFEGIFDKEGNFSKGYYVDTKGNTFEGEYRNLRRYRGKSVRNGDIFEGEFQPNGNDIKAGKYTKPNKVEYGMWNAGSLREGYSRIEEGGRVMERIYKEDKEIGPLVYYRTDGTVFTGIIGAVDGYQFTGLLKGTDGKSTPYSLSNEGSWEEMEGEAALKAAAYAKVAETAIVKGRALYIEAVKFNPAVAL</sequence>
<dbReference type="RefSeq" id="WP_114005936.1">
    <property type="nucleotide sequence ID" value="NZ_QGDC01000008.1"/>
</dbReference>
<feature type="signal peptide" evidence="3">
    <location>
        <begin position="1"/>
        <end position="23"/>
    </location>
</feature>
<reference evidence="4 5" key="1">
    <citation type="submission" date="2018-05" db="EMBL/GenBank/DDBJ databases">
        <title>Mucilaginibacter hurinus sp. nov., isolated from briquette warehouse soil.</title>
        <authorList>
            <person name="Choi L."/>
        </authorList>
    </citation>
    <scope>NUCLEOTIDE SEQUENCE [LARGE SCALE GENOMIC DNA]</scope>
    <source>
        <strain evidence="4 5">ZR32</strain>
    </source>
</reference>
<dbReference type="Proteomes" id="UP000253209">
    <property type="component" value="Unassembled WGS sequence"/>
</dbReference>
<dbReference type="PANTHER" id="PTHR23084:SF263">
    <property type="entry name" value="MORN REPEAT-CONTAINING PROTEIN 1"/>
    <property type="match status" value="1"/>
</dbReference>
<dbReference type="AlphaFoldDB" id="A0A367GMV1"/>
<dbReference type="OrthoDB" id="1097666at2"/>
<protein>
    <submittedName>
        <fullName evidence="4">Uncharacterized protein</fullName>
    </submittedName>
</protein>
<feature type="region of interest" description="Disordered" evidence="2">
    <location>
        <begin position="47"/>
        <end position="78"/>
    </location>
</feature>
<keyword evidence="3" id="KW-0732">Signal</keyword>
<feature type="compositionally biased region" description="Low complexity" evidence="2">
    <location>
        <begin position="60"/>
        <end position="78"/>
    </location>
</feature>
<evidence type="ECO:0000313" key="4">
    <source>
        <dbReference type="EMBL" id="RCH54011.1"/>
    </source>
</evidence>
<feature type="chain" id="PRO_5016942439" evidence="3">
    <location>
        <begin position="24"/>
        <end position="549"/>
    </location>
</feature>
<evidence type="ECO:0000256" key="2">
    <source>
        <dbReference type="SAM" id="MobiDB-lite"/>
    </source>
</evidence>
<dbReference type="EMBL" id="QGDC01000008">
    <property type="protein sequence ID" value="RCH54011.1"/>
    <property type="molecule type" value="Genomic_DNA"/>
</dbReference>
<proteinExistence type="predicted"/>
<dbReference type="Pfam" id="PF02493">
    <property type="entry name" value="MORN"/>
    <property type="match status" value="2"/>
</dbReference>
<name>A0A367GMV1_9SPHI</name>
<keyword evidence="5" id="KW-1185">Reference proteome</keyword>
<dbReference type="SMART" id="SM00698">
    <property type="entry name" value="MORN"/>
    <property type="match status" value="3"/>
</dbReference>
<comment type="caution">
    <text evidence="4">The sequence shown here is derived from an EMBL/GenBank/DDBJ whole genome shotgun (WGS) entry which is preliminary data.</text>
</comment>
<keyword evidence="1" id="KW-0677">Repeat</keyword>
<evidence type="ECO:0000313" key="5">
    <source>
        <dbReference type="Proteomes" id="UP000253209"/>
    </source>
</evidence>
<dbReference type="SUPFAM" id="SSF82185">
    <property type="entry name" value="Histone H3 K4-specific methyltransferase SET7/9 N-terminal domain"/>
    <property type="match status" value="2"/>
</dbReference>
<accession>A0A367GMV1</accession>
<evidence type="ECO:0000256" key="3">
    <source>
        <dbReference type="SAM" id="SignalP"/>
    </source>
</evidence>
<gene>
    <name evidence="4" type="ORF">DJ568_14075</name>
</gene>
<dbReference type="PANTHER" id="PTHR23084">
    <property type="entry name" value="PHOSPHATIDYLINOSITOL-4-PHOSPHATE 5-KINASE RELATED"/>
    <property type="match status" value="1"/>
</dbReference>
<organism evidence="4 5">
    <name type="scientific">Mucilaginibacter hurinus</name>
    <dbReference type="NCBI Taxonomy" id="2201324"/>
    <lineage>
        <taxon>Bacteria</taxon>
        <taxon>Pseudomonadati</taxon>
        <taxon>Bacteroidota</taxon>
        <taxon>Sphingobacteriia</taxon>
        <taxon>Sphingobacteriales</taxon>
        <taxon>Sphingobacteriaceae</taxon>
        <taxon>Mucilaginibacter</taxon>
    </lineage>
</organism>
<dbReference type="InterPro" id="IPR003409">
    <property type="entry name" value="MORN"/>
</dbReference>
<evidence type="ECO:0000256" key="1">
    <source>
        <dbReference type="ARBA" id="ARBA00022737"/>
    </source>
</evidence>